<gene>
    <name evidence="2" type="ORF">MON41_01610</name>
</gene>
<sequence length="238" mass="26083">MEGLTETVLLRPPPDATPWPCSLRWRRSSRARQVSLRIDAVAAEAVLTLPPGVARQAGLVLLHQHAGWVVSRLRALPPVLCLADGTSIRLGDVPHVIRHQPGHRGPAVLENGAILVGGSAEAVPRRVLALLRLEAARRIAPRARHHAAELAVRPRAIRLKDTRTRWASCAADGTLAFSWRLVMAPAWVLDYVVAHEVAHLREMNHSPRFWAHLAGLSPHRIAAQNWLKANGPALLRVG</sequence>
<dbReference type="PANTHER" id="PTHR30399:SF1">
    <property type="entry name" value="UTP PYROPHOSPHATASE"/>
    <property type="match status" value="1"/>
</dbReference>
<evidence type="ECO:0000313" key="3">
    <source>
        <dbReference type="Proteomes" id="UP001201985"/>
    </source>
</evidence>
<dbReference type="InterPro" id="IPR053136">
    <property type="entry name" value="UTP_pyrophosphatase-like"/>
</dbReference>
<dbReference type="RefSeq" id="WP_238383985.1">
    <property type="nucleotide sequence ID" value="NZ_JALBUU010000004.1"/>
</dbReference>
<dbReference type="EMBL" id="JALBUU010000004">
    <property type="protein sequence ID" value="MCI0752459.1"/>
    <property type="molecule type" value="Genomic_DNA"/>
</dbReference>
<dbReference type="Proteomes" id="UP001201985">
    <property type="component" value="Unassembled WGS sequence"/>
</dbReference>
<dbReference type="PANTHER" id="PTHR30399">
    <property type="entry name" value="UNCHARACTERIZED PROTEIN YGJP"/>
    <property type="match status" value="1"/>
</dbReference>
<dbReference type="CDD" id="cd07344">
    <property type="entry name" value="M48_yhfN_like"/>
    <property type="match status" value="1"/>
</dbReference>
<proteinExistence type="predicted"/>
<name>A0ABS9VZL6_9PROT</name>
<feature type="domain" description="YgjP-like metallopeptidase" evidence="1">
    <location>
        <begin position="33"/>
        <end position="229"/>
    </location>
</feature>
<evidence type="ECO:0000313" key="2">
    <source>
        <dbReference type="EMBL" id="MCI0752459.1"/>
    </source>
</evidence>
<dbReference type="Gene3D" id="3.30.2010.10">
    <property type="entry name" value="Metalloproteases ('zincins'), catalytic domain"/>
    <property type="match status" value="1"/>
</dbReference>
<dbReference type="Pfam" id="PF01863">
    <property type="entry name" value="YgjP-like"/>
    <property type="match status" value="1"/>
</dbReference>
<keyword evidence="3" id="KW-1185">Reference proteome</keyword>
<evidence type="ECO:0000259" key="1">
    <source>
        <dbReference type="Pfam" id="PF01863"/>
    </source>
</evidence>
<dbReference type="InterPro" id="IPR002725">
    <property type="entry name" value="YgjP-like_metallopeptidase"/>
</dbReference>
<accession>A0ABS9VZL6</accession>
<reference evidence="2 3" key="1">
    <citation type="submission" date="2022-03" db="EMBL/GenBank/DDBJ databases">
        <title>Complete genome analysis of Roseomonas KG 17.1 : a prolific producer of plant growth promoters.</title>
        <authorList>
            <person name="Saadouli I."/>
            <person name="Najjari A."/>
            <person name="Mosbah A."/>
            <person name="Ouzari H.I."/>
        </authorList>
    </citation>
    <scope>NUCLEOTIDE SEQUENCE [LARGE SCALE GENOMIC DNA]</scope>
    <source>
        <strain evidence="2 3">KG17-1</strain>
    </source>
</reference>
<protein>
    <submittedName>
        <fullName evidence="2">M48 family metallopeptidase</fullName>
    </submittedName>
</protein>
<organism evidence="2 3">
    <name type="scientific">Teichococcus vastitatis</name>
    <dbReference type="NCBI Taxonomy" id="2307076"/>
    <lineage>
        <taxon>Bacteria</taxon>
        <taxon>Pseudomonadati</taxon>
        <taxon>Pseudomonadota</taxon>
        <taxon>Alphaproteobacteria</taxon>
        <taxon>Acetobacterales</taxon>
        <taxon>Roseomonadaceae</taxon>
        <taxon>Roseomonas</taxon>
    </lineage>
</organism>
<comment type="caution">
    <text evidence="2">The sequence shown here is derived from an EMBL/GenBank/DDBJ whole genome shotgun (WGS) entry which is preliminary data.</text>
</comment>